<dbReference type="GO" id="GO:0003677">
    <property type="term" value="F:DNA binding"/>
    <property type="evidence" value="ECO:0007669"/>
    <property type="project" value="UniProtKB-UniRule"/>
</dbReference>
<evidence type="ECO:0000259" key="5">
    <source>
        <dbReference type="PROSITE" id="PS51900"/>
    </source>
</evidence>
<evidence type="ECO:0000256" key="2">
    <source>
        <dbReference type="ARBA" id="ARBA00023172"/>
    </source>
</evidence>
<evidence type="ECO:0000259" key="4">
    <source>
        <dbReference type="PROSITE" id="PS51898"/>
    </source>
</evidence>
<dbReference type="InterPro" id="IPR013762">
    <property type="entry name" value="Integrase-like_cat_sf"/>
</dbReference>
<feature type="domain" description="Core-binding (CB)" evidence="5">
    <location>
        <begin position="4"/>
        <end position="82"/>
    </location>
</feature>
<evidence type="ECO:0000256" key="3">
    <source>
        <dbReference type="PROSITE-ProRule" id="PRU01248"/>
    </source>
</evidence>
<dbReference type="InterPro" id="IPR050090">
    <property type="entry name" value="Tyrosine_recombinase_XerCD"/>
</dbReference>
<sequence length="291" mass="34284">MNKKEMMDALENYLNEELEDEKADHTLIHYRHVLNELIEYLPNGEIRKSNLIEYKNELMKRYKPSTVNNYLIVINKFIRFVDIGDKYEELSDLKKHKCPLTLKLIKLQEKASLENVLEITDLRRLLRMAKKLGQMDIYYIMKIFAYTGIRAEELKVFTVENVKSNYIQVSNKGKTRNIILRSDLRRELLHYAKENHIQSGTLFPGRYKGKMMHASTIYKRMKKIGGKCRGIDLDKIHPHSFRHLFAVHFIDEGGSLSELMDILGHSSIQTTTIYTRTTDATKKKHLEKMKF</sequence>
<dbReference type="PANTHER" id="PTHR30349:SF89">
    <property type="entry name" value="INTEGRASE_RECOMBINASE"/>
    <property type="match status" value="1"/>
</dbReference>
<evidence type="ECO:0000313" key="6">
    <source>
        <dbReference type="EMBL" id="RGD76376.1"/>
    </source>
</evidence>
<dbReference type="Pfam" id="PF00589">
    <property type="entry name" value="Phage_integrase"/>
    <property type="match status" value="1"/>
</dbReference>
<dbReference type="RefSeq" id="WP_117446314.1">
    <property type="nucleotide sequence ID" value="NZ_QUSK01000013.1"/>
</dbReference>
<dbReference type="PROSITE" id="PS51898">
    <property type="entry name" value="TYR_RECOMBINASE"/>
    <property type="match status" value="1"/>
</dbReference>
<gene>
    <name evidence="6" type="ORF">DXC78_06720</name>
</gene>
<dbReference type="AlphaFoldDB" id="A0A3E3E491"/>
<dbReference type="Gene3D" id="1.10.150.130">
    <property type="match status" value="1"/>
</dbReference>
<dbReference type="CDD" id="cd00397">
    <property type="entry name" value="DNA_BRE_C"/>
    <property type="match status" value="1"/>
</dbReference>
<reference evidence="6 7" key="1">
    <citation type="submission" date="2018-08" db="EMBL/GenBank/DDBJ databases">
        <title>A genome reference for cultivated species of the human gut microbiota.</title>
        <authorList>
            <person name="Zou Y."/>
            <person name="Xue W."/>
            <person name="Luo G."/>
        </authorList>
    </citation>
    <scope>NUCLEOTIDE SEQUENCE [LARGE SCALE GENOMIC DNA]</scope>
    <source>
        <strain evidence="6 7">TF08-11</strain>
    </source>
</reference>
<protein>
    <submittedName>
        <fullName evidence="6">Site-specific integrase</fullName>
    </submittedName>
</protein>
<proteinExistence type="predicted"/>
<keyword evidence="2" id="KW-0233">DNA recombination</keyword>
<dbReference type="Gene3D" id="1.10.443.10">
    <property type="entry name" value="Intergrase catalytic core"/>
    <property type="match status" value="1"/>
</dbReference>
<dbReference type="InterPro" id="IPR002104">
    <property type="entry name" value="Integrase_catalytic"/>
</dbReference>
<dbReference type="Proteomes" id="UP000260721">
    <property type="component" value="Unassembled WGS sequence"/>
</dbReference>
<accession>A0A3E3E491</accession>
<dbReference type="InterPro" id="IPR010998">
    <property type="entry name" value="Integrase_recombinase_N"/>
</dbReference>
<name>A0A3E3E491_9FIRM</name>
<keyword evidence="1 3" id="KW-0238">DNA-binding</keyword>
<feature type="domain" description="Tyr recombinase" evidence="4">
    <location>
        <begin position="112"/>
        <end position="287"/>
    </location>
</feature>
<dbReference type="GO" id="GO:0015074">
    <property type="term" value="P:DNA integration"/>
    <property type="evidence" value="ECO:0007669"/>
    <property type="project" value="InterPro"/>
</dbReference>
<dbReference type="SUPFAM" id="SSF56349">
    <property type="entry name" value="DNA breaking-rejoining enzymes"/>
    <property type="match status" value="1"/>
</dbReference>
<dbReference type="InterPro" id="IPR044068">
    <property type="entry name" value="CB"/>
</dbReference>
<organism evidence="6 7">
    <name type="scientific">Faecalicoccus pleomorphus</name>
    <dbReference type="NCBI Taxonomy" id="1323"/>
    <lineage>
        <taxon>Bacteria</taxon>
        <taxon>Bacillati</taxon>
        <taxon>Bacillota</taxon>
        <taxon>Erysipelotrichia</taxon>
        <taxon>Erysipelotrichales</taxon>
        <taxon>Erysipelotrichaceae</taxon>
        <taxon>Faecalicoccus</taxon>
    </lineage>
</organism>
<dbReference type="InterPro" id="IPR011010">
    <property type="entry name" value="DNA_brk_join_enz"/>
</dbReference>
<dbReference type="GO" id="GO:0006310">
    <property type="term" value="P:DNA recombination"/>
    <property type="evidence" value="ECO:0007669"/>
    <property type="project" value="UniProtKB-KW"/>
</dbReference>
<evidence type="ECO:0000256" key="1">
    <source>
        <dbReference type="ARBA" id="ARBA00023125"/>
    </source>
</evidence>
<comment type="caution">
    <text evidence="6">The sequence shown here is derived from an EMBL/GenBank/DDBJ whole genome shotgun (WGS) entry which is preliminary data.</text>
</comment>
<dbReference type="PROSITE" id="PS51900">
    <property type="entry name" value="CB"/>
    <property type="match status" value="1"/>
</dbReference>
<dbReference type="EMBL" id="QUSK01000013">
    <property type="protein sequence ID" value="RGD76376.1"/>
    <property type="molecule type" value="Genomic_DNA"/>
</dbReference>
<dbReference type="PANTHER" id="PTHR30349">
    <property type="entry name" value="PHAGE INTEGRASE-RELATED"/>
    <property type="match status" value="1"/>
</dbReference>
<evidence type="ECO:0000313" key="7">
    <source>
        <dbReference type="Proteomes" id="UP000260721"/>
    </source>
</evidence>